<accession>A0A1G2CG37</accession>
<reference evidence="1 2" key="1">
    <citation type="journal article" date="2016" name="Nat. Commun.">
        <title>Thousands of microbial genomes shed light on interconnected biogeochemical processes in an aquifer system.</title>
        <authorList>
            <person name="Anantharaman K."/>
            <person name="Brown C.T."/>
            <person name="Hug L.A."/>
            <person name="Sharon I."/>
            <person name="Castelle C.J."/>
            <person name="Probst A.J."/>
            <person name="Thomas B.C."/>
            <person name="Singh A."/>
            <person name="Wilkins M.J."/>
            <person name="Karaoz U."/>
            <person name="Brodie E.L."/>
            <person name="Williams K.H."/>
            <person name="Hubbard S.S."/>
            <person name="Banfield J.F."/>
        </authorList>
    </citation>
    <scope>NUCLEOTIDE SEQUENCE [LARGE SCALE GENOMIC DNA]</scope>
</reference>
<evidence type="ECO:0000313" key="1">
    <source>
        <dbReference type="EMBL" id="OGZ00363.1"/>
    </source>
</evidence>
<evidence type="ECO:0000313" key="2">
    <source>
        <dbReference type="Proteomes" id="UP000178880"/>
    </source>
</evidence>
<sequence length="126" mass="14792">MHWRKFLTTKKRKLVFLVALILLVWAGSCYISSRTTWRAVFLENNQVYFGKLSYIPFWPTARLTDVYYLQVNQLQPEQPNSNISLIKLGNEIHGPKDAMTIPVFKILFWEDLRSDSQVVKLITESK</sequence>
<gene>
    <name evidence="1" type="ORF">A2945_03375</name>
</gene>
<protein>
    <submittedName>
        <fullName evidence="1">Uncharacterized protein</fullName>
    </submittedName>
</protein>
<dbReference type="Proteomes" id="UP000178880">
    <property type="component" value="Unassembled WGS sequence"/>
</dbReference>
<dbReference type="STRING" id="1798650.A2945_03375"/>
<organism evidence="1 2">
    <name type="scientific">Candidatus Liptonbacteria bacterium RIFCSPLOWO2_01_FULL_52_25</name>
    <dbReference type="NCBI Taxonomy" id="1798650"/>
    <lineage>
        <taxon>Bacteria</taxon>
        <taxon>Candidatus Liptoniibacteriota</taxon>
    </lineage>
</organism>
<dbReference type="PROSITE" id="PS51257">
    <property type="entry name" value="PROKAR_LIPOPROTEIN"/>
    <property type="match status" value="1"/>
</dbReference>
<comment type="caution">
    <text evidence="1">The sequence shown here is derived from an EMBL/GenBank/DDBJ whole genome shotgun (WGS) entry which is preliminary data.</text>
</comment>
<proteinExistence type="predicted"/>
<dbReference type="EMBL" id="MHLA01000001">
    <property type="protein sequence ID" value="OGZ00363.1"/>
    <property type="molecule type" value="Genomic_DNA"/>
</dbReference>
<dbReference type="AlphaFoldDB" id="A0A1G2CG37"/>
<name>A0A1G2CG37_9BACT</name>